<dbReference type="AlphaFoldDB" id="A0A077F4K3"/>
<proteinExistence type="predicted"/>
<dbReference type="Proteomes" id="UP000028931">
    <property type="component" value="Chromosome"/>
</dbReference>
<dbReference type="KEGG" id="palk:PSAKL28_11760"/>
<dbReference type="OrthoDB" id="6898400at2"/>
<sequence length="69" mass="7547">MEDKRLVTADTLELLLLNQHALRAGLEELSLWISQRGSTTVHDNVLATLTTLDTNAEAISSGIESLRSL</sequence>
<dbReference type="RefSeq" id="WP_038607855.1">
    <property type="nucleotide sequence ID" value="NZ_CP009048.1"/>
</dbReference>
<organism evidence="1 2">
    <name type="scientific">Pseudomonas alkylphenolica</name>
    <dbReference type="NCBI Taxonomy" id="237609"/>
    <lineage>
        <taxon>Bacteria</taxon>
        <taxon>Pseudomonadati</taxon>
        <taxon>Pseudomonadota</taxon>
        <taxon>Gammaproteobacteria</taxon>
        <taxon>Pseudomonadales</taxon>
        <taxon>Pseudomonadaceae</taxon>
        <taxon>Pseudomonas</taxon>
    </lineage>
</organism>
<dbReference type="EMBL" id="CP009048">
    <property type="protein sequence ID" value="AIL60402.1"/>
    <property type="molecule type" value="Genomic_DNA"/>
</dbReference>
<protein>
    <submittedName>
        <fullName evidence="1">Uncharacterized protein</fullName>
    </submittedName>
</protein>
<reference evidence="1 2" key="1">
    <citation type="submission" date="2014-07" db="EMBL/GenBank/DDBJ databases">
        <authorList>
            <person name="Lee K."/>
            <person name="Lim J.Y."/>
            <person name="Hwang I."/>
        </authorList>
    </citation>
    <scope>NUCLEOTIDE SEQUENCE [LARGE SCALE GENOMIC DNA]</scope>
    <source>
        <strain evidence="1 2">KL28</strain>
    </source>
</reference>
<evidence type="ECO:0000313" key="2">
    <source>
        <dbReference type="Proteomes" id="UP000028931"/>
    </source>
</evidence>
<evidence type="ECO:0000313" key="1">
    <source>
        <dbReference type="EMBL" id="AIL60402.1"/>
    </source>
</evidence>
<name>A0A077F4K3_9PSED</name>
<dbReference type="HOGENOM" id="CLU_189953_2_0_6"/>
<accession>A0A077F4K3</accession>
<gene>
    <name evidence="1" type="ORF">PSAKL28_11760</name>
</gene>